<dbReference type="Proteomes" id="UP000321157">
    <property type="component" value="Unassembled WGS sequence"/>
</dbReference>
<organism evidence="2 3">
    <name type="scientific">Aneurinibacillus danicus</name>
    <dbReference type="NCBI Taxonomy" id="267746"/>
    <lineage>
        <taxon>Bacteria</taxon>
        <taxon>Bacillati</taxon>
        <taxon>Bacillota</taxon>
        <taxon>Bacilli</taxon>
        <taxon>Bacillales</taxon>
        <taxon>Paenibacillaceae</taxon>
        <taxon>Aneurinibacillus group</taxon>
        <taxon>Aneurinibacillus</taxon>
    </lineage>
</organism>
<comment type="caution">
    <text evidence="2">The sequence shown here is derived from an EMBL/GenBank/DDBJ whole genome shotgun (WGS) entry which is preliminary data.</text>
</comment>
<name>A0A511V461_9BACL</name>
<feature type="compositionally biased region" description="Basic residues" evidence="1">
    <location>
        <begin position="1"/>
        <end position="27"/>
    </location>
</feature>
<accession>A0A511V461</accession>
<evidence type="ECO:0000256" key="1">
    <source>
        <dbReference type="SAM" id="MobiDB-lite"/>
    </source>
</evidence>
<feature type="region of interest" description="Disordered" evidence="1">
    <location>
        <begin position="1"/>
        <end position="28"/>
    </location>
</feature>
<sequence length="173" mass="19256">MNSQKRRSPYTKRSRRTAASGKKRKKAAPVVAKKEAATAIVPVKNKTDLRAASAFMKNLPSILTKSPEEMRTSINTVREWSTQMRGTMAEMEQTLSTLTNLIGMYERWSKSSQKRAMLRAAEQGSGDTGERSALSFIKSLNNVDFRQIISLLNSPLVQALLEMDEIATSSEEA</sequence>
<dbReference type="EMBL" id="BJXX01000052">
    <property type="protein sequence ID" value="GEN33710.1"/>
    <property type="molecule type" value="Genomic_DNA"/>
</dbReference>
<gene>
    <name evidence="2" type="ORF">ADA01nite_11700</name>
</gene>
<reference evidence="2 3" key="1">
    <citation type="submission" date="2019-07" db="EMBL/GenBank/DDBJ databases">
        <title>Whole genome shotgun sequence of Aneurinibacillus danicus NBRC 102444.</title>
        <authorList>
            <person name="Hosoyama A."/>
            <person name="Uohara A."/>
            <person name="Ohji S."/>
            <person name="Ichikawa N."/>
        </authorList>
    </citation>
    <scope>NUCLEOTIDE SEQUENCE [LARGE SCALE GENOMIC DNA]</scope>
    <source>
        <strain evidence="2 3">NBRC 102444</strain>
    </source>
</reference>
<dbReference type="RefSeq" id="WP_146809036.1">
    <property type="nucleotide sequence ID" value="NZ_BJXX01000052.1"/>
</dbReference>
<evidence type="ECO:0000313" key="3">
    <source>
        <dbReference type="Proteomes" id="UP000321157"/>
    </source>
</evidence>
<protein>
    <submittedName>
        <fullName evidence="2">Uncharacterized protein</fullName>
    </submittedName>
</protein>
<dbReference type="AlphaFoldDB" id="A0A511V461"/>
<keyword evidence="3" id="KW-1185">Reference proteome</keyword>
<dbReference type="OrthoDB" id="2679617at2"/>
<proteinExistence type="predicted"/>
<evidence type="ECO:0000313" key="2">
    <source>
        <dbReference type="EMBL" id="GEN33710.1"/>
    </source>
</evidence>